<dbReference type="PANTHER" id="PTHR34301:SF8">
    <property type="entry name" value="ATPASE DOMAIN-CONTAINING PROTEIN"/>
    <property type="match status" value="1"/>
</dbReference>
<gene>
    <name evidence="1" type="ORF">NCTC934_00579</name>
</gene>
<name>A0ABY6TBY0_9CORY</name>
<dbReference type="Proteomes" id="UP000280707">
    <property type="component" value="Chromosome"/>
</dbReference>
<keyword evidence="2" id="KW-1185">Reference proteome</keyword>
<evidence type="ECO:0000313" key="2">
    <source>
        <dbReference type="Proteomes" id="UP000280707"/>
    </source>
</evidence>
<dbReference type="EMBL" id="LR134408">
    <property type="protein sequence ID" value="VEH72315.1"/>
    <property type="molecule type" value="Genomic_DNA"/>
</dbReference>
<accession>A0ABY6TBY0</accession>
<organism evidence="1 2">
    <name type="scientific">Corynebacterium segmentosum</name>
    <dbReference type="NCBI Taxonomy" id="43990"/>
    <lineage>
        <taxon>Bacteria</taxon>
        <taxon>Bacillati</taxon>
        <taxon>Actinomycetota</taxon>
        <taxon>Actinomycetes</taxon>
        <taxon>Mycobacteriales</taxon>
        <taxon>Corynebacteriaceae</taxon>
        <taxon>Corynebacterium</taxon>
    </lineage>
</organism>
<dbReference type="InterPro" id="IPR027417">
    <property type="entry name" value="P-loop_NTPase"/>
</dbReference>
<dbReference type="SUPFAM" id="SSF52540">
    <property type="entry name" value="P-loop containing nucleoside triphosphate hydrolases"/>
    <property type="match status" value="1"/>
</dbReference>
<protein>
    <submittedName>
        <fullName evidence="1">ATPase</fullName>
    </submittedName>
</protein>
<reference evidence="1 2" key="1">
    <citation type="submission" date="2018-12" db="EMBL/GenBank/DDBJ databases">
        <authorList>
            <consortium name="Pathogen Informatics"/>
        </authorList>
    </citation>
    <scope>NUCLEOTIDE SEQUENCE [LARGE SCALE GENOMIC DNA]</scope>
    <source>
        <strain evidence="1 2">NCTC934</strain>
    </source>
</reference>
<evidence type="ECO:0000313" key="1">
    <source>
        <dbReference type="EMBL" id="VEH72315.1"/>
    </source>
</evidence>
<sequence length="324" mass="35240">MGKTVLLNEFEESARRLGWVVIRAYADAQMVAQLRDSTIPEAIEELDYTETPGRKITGFSVAGVGSVTTQLPHNQAQPSLVSRLRSLLKAARAHDAGVLLTVDEVQAASVDELAQLATAIQDLIRDEYDIAFAAAGLTFGVEELLEHEGTTFLRRAQRLDLGLLDDATVAETLHSTAIAAGRGFSERALKEATALVQGYPYLLQLVGALAWTRAVLDGADAIEERHVSSIAREIPAHMGNQVHRIALKNVPDAQRAFLNAMAELESEHGADIPTGAIAAHLGKTPNAISMARKLLLERDLIASRRYGTVRFLLPYLGEYLRSTR</sequence>
<dbReference type="PANTHER" id="PTHR34301">
    <property type="entry name" value="DNA-BINDING PROTEIN-RELATED"/>
    <property type="match status" value="1"/>
</dbReference>
<proteinExistence type="predicted"/>